<evidence type="ECO:0000313" key="1">
    <source>
        <dbReference type="EMBL" id="SJZ39871.1"/>
    </source>
</evidence>
<dbReference type="EMBL" id="FUWS01000001">
    <property type="protein sequence ID" value="SJZ39871.1"/>
    <property type="molecule type" value="Genomic_DNA"/>
</dbReference>
<dbReference type="PANTHER" id="PTHR36978">
    <property type="entry name" value="P-LOOP CONTAINING NUCLEOTIDE TRIPHOSPHATE HYDROLASE"/>
    <property type="match status" value="1"/>
</dbReference>
<name>A0A1T4KBT5_9ACTN</name>
<dbReference type="Proteomes" id="UP000190637">
    <property type="component" value="Unassembled WGS sequence"/>
</dbReference>
<organism evidence="1 2">
    <name type="scientific">Marinactinospora thermotolerans DSM 45154</name>
    <dbReference type="NCBI Taxonomy" id="1122192"/>
    <lineage>
        <taxon>Bacteria</taxon>
        <taxon>Bacillati</taxon>
        <taxon>Actinomycetota</taxon>
        <taxon>Actinomycetes</taxon>
        <taxon>Streptosporangiales</taxon>
        <taxon>Nocardiopsidaceae</taxon>
        <taxon>Marinactinospora</taxon>
    </lineage>
</organism>
<dbReference type="Gene3D" id="3.40.50.300">
    <property type="entry name" value="P-loop containing nucleotide triphosphate hydrolases"/>
    <property type="match status" value="1"/>
</dbReference>
<keyword evidence="2" id="KW-1185">Reference proteome</keyword>
<accession>A0A1T4KBT5</accession>
<dbReference type="InterPro" id="IPR040632">
    <property type="entry name" value="Sulfotransfer_4"/>
</dbReference>
<reference evidence="1 2" key="1">
    <citation type="submission" date="2017-02" db="EMBL/GenBank/DDBJ databases">
        <authorList>
            <person name="Peterson S.W."/>
        </authorList>
    </citation>
    <scope>NUCLEOTIDE SEQUENCE [LARGE SCALE GENOMIC DNA]</scope>
    <source>
        <strain evidence="1 2">DSM 45154</strain>
    </source>
</reference>
<proteinExistence type="predicted"/>
<dbReference type="SUPFAM" id="SSF52540">
    <property type="entry name" value="P-loop containing nucleoside triphosphate hydrolases"/>
    <property type="match status" value="1"/>
</dbReference>
<dbReference type="OrthoDB" id="285690at2"/>
<protein>
    <recommendedName>
        <fullName evidence="3">Sulfotransferase family protein</fullName>
    </recommendedName>
</protein>
<dbReference type="PANTHER" id="PTHR36978:SF4">
    <property type="entry name" value="P-LOOP CONTAINING NUCLEOSIDE TRIPHOSPHATE HYDROLASE PROTEIN"/>
    <property type="match status" value="1"/>
</dbReference>
<dbReference type="AlphaFoldDB" id="A0A1T4KBT5"/>
<evidence type="ECO:0000313" key="2">
    <source>
        <dbReference type="Proteomes" id="UP000190637"/>
    </source>
</evidence>
<dbReference type="Pfam" id="PF17784">
    <property type="entry name" value="Sulfotransfer_4"/>
    <property type="match status" value="1"/>
</dbReference>
<dbReference type="STRING" id="1122192.SAMN02745673_00294"/>
<gene>
    <name evidence="1" type="ORF">SAMN02745673_00294</name>
</gene>
<evidence type="ECO:0008006" key="3">
    <source>
        <dbReference type="Google" id="ProtNLM"/>
    </source>
</evidence>
<dbReference type="InterPro" id="IPR027417">
    <property type="entry name" value="P-loop_NTPase"/>
</dbReference>
<sequence length="208" mass="23849">MDVIGAGFGRTGTLSLKYALERLGFGPCYHMAEIVERPERAEAWLAAARGRADWGRLLAGYRSIVDWPGCYFWRELLDRHPNAKVVLSVRDPRRWYESAAQTIFDTPPAKEVVPRYRPLLELAEEIVHQRTFGNRVDDPEAAIRVYEEHNAAVRAAVPPERLLVFEVGQGWERLCGFLGVEVPDEPFPQTNDRASFHRMFAARWQERG</sequence>